<dbReference type="Proteomes" id="UP000265520">
    <property type="component" value="Unassembled WGS sequence"/>
</dbReference>
<protein>
    <submittedName>
        <fullName evidence="1">Uncharacterized protein</fullName>
    </submittedName>
</protein>
<reference evidence="1 2" key="1">
    <citation type="journal article" date="2018" name="Front. Plant Sci.">
        <title>Red Clover (Trifolium pratense) and Zigzag Clover (T. medium) - A Picture of Genomic Similarities and Differences.</title>
        <authorList>
            <person name="Dluhosova J."/>
            <person name="Istvanek J."/>
            <person name="Nedelnik J."/>
            <person name="Repkova J."/>
        </authorList>
    </citation>
    <scope>NUCLEOTIDE SEQUENCE [LARGE SCALE GENOMIC DNA]</scope>
    <source>
        <strain evidence="2">cv. 10/8</strain>
        <tissue evidence="1">Leaf</tissue>
    </source>
</reference>
<proteinExistence type="predicted"/>
<dbReference type="AlphaFoldDB" id="A0A392R386"/>
<evidence type="ECO:0000313" key="2">
    <source>
        <dbReference type="Proteomes" id="UP000265520"/>
    </source>
</evidence>
<evidence type="ECO:0000313" key="1">
    <source>
        <dbReference type="EMBL" id="MCI30300.1"/>
    </source>
</evidence>
<dbReference type="EMBL" id="LXQA010178533">
    <property type="protein sequence ID" value="MCI30300.1"/>
    <property type="molecule type" value="Genomic_DNA"/>
</dbReference>
<accession>A0A392R386</accession>
<comment type="caution">
    <text evidence="1">The sequence shown here is derived from an EMBL/GenBank/DDBJ whole genome shotgun (WGS) entry which is preliminary data.</text>
</comment>
<keyword evidence="2" id="KW-1185">Reference proteome</keyword>
<name>A0A392R386_9FABA</name>
<sequence>MAPKRVHVAGSSSRQNIFLSPTCAEHFKLIEKKGVIQERSIDFHDITFLPEMETTARYYSWMDFNFLIGESNASWVEEFYANALG</sequence>
<organism evidence="1 2">
    <name type="scientific">Trifolium medium</name>
    <dbReference type="NCBI Taxonomy" id="97028"/>
    <lineage>
        <taxon>Eukaryota</taxon>
        <taxon>Viridiplantae</taxon>
        <taxon>Streptophyta</taxon>
        <taxon>Embryophyta</taxon>
        <taxon>Tracheophyta</taxon>
        <taxon>Spermatophyta</taxon>
        <taxon>Magnoliopsida</taxon>
        <taxon>eudicotyledons</taxon>
        <taxon>Gunneridae</taxon>
        <taxon>Pentapetalae</taxon>
        <taxon>rosids</taxon>
        <taxon>fabids</taxon>
        <taxon>Fabales</taxon>
        <taxon>Fabaceae</taxon>
        <taxon>Papilionoideae</taxon>
        <taxon>50 kb inversion clade</taxon>
        <taxon>NPAAA clade</taxon>
        <taxon>Hologalegina</taxon>
        <taxon>IRL clade</taxon>
        <taxon>Trifolieae</taxon>
        <taxon>Trifolium</taxon>
    </lineage>
</organism>